<comment type="caution">
    <text evidence="1">The sequence shown here is derived from an EMBL/GenBank/DDBJ whole genome shotgun (WGS) entry which is preliminary data.</text>
</comment>
<evidence type="ECO:0000313" key="1">
    <source>
        <dbReference type="EMBL" id="KAJ4978654.1"/>
    </source>
</evidence>
<gene>
    <name evidence="1" type="ORF">NE237_009434</name>
</gene>
<organism evidence="1 2">
    <name type="scientific">Protea cynaroides</name>
    <dbReference type="NCBI Taxonomy" id="273540"/>
    <lineage>
        <taxon>Eukaryota</taxon>
        <taxon>Viridiplantae</taxon>
        <taxon>Streptophyta</taxon>
        <taxon>Embryophyta</taxon>
        <taxon>Tracheophyta</taxon>
        <taxon>Spermatophyta</taxon>
        <taxon>Magnoliopsida</taxon>
        <taxon>Proteales</taxon>
        <taxon>Proteaceae</taxon>
        <taxon>Protea</taxon>
    </lineage>
</organism>
<dbReference type="Proteomes" id="UP001141806">
    <property type="component" value="Unassembled WGS sequence"/>
</dbReference>
<keyword evidence="2" id="KW-1185">Reference proteome</keyword>
<reference evidence="1" key="1">
    <citation type="journal article" date="2023" name="Plant J.">
        <title>The genome of the king protea, Protea cynaroides.</title>
        <authorList>
            <person name="Chang J."/>
            <person name="Duong T.A."/>
            <person name="Schoeman C."/>
            <person name="Ma X."/>
            <person name="Roodt D."/>
            <person name="Barker N."/>
            <person name="Li Z."/>
            <person name="Van de Peer Y."/>
            <person name="Mizrachi E."/>
        </authorList>
    </citation>
    <scope>NUCLEOTIDE SEQUENCE</scope>
    <source>
        <tissue evidence="1">Young leaves</tissue>
    </source>
</reference>
<dbReference type="AlphaFoldDB" id="A0A9Q0KYJ7"/>
<name>A0A9Q0KYJ7_9MAGN</name>
<proteinExistence type="predicted"/>
<accession>A0A9Q0KYJ7</accession>
<protein>
    <submittedName>
        <fullName evidence="1">Uncharacterized protein</fullName>
    </submittedName>
</protein>
<dbReference type="EMBL" id="JAMYWD010000002">
    <property type="protein sequence ID" value="KAJ4978654.1"/>
    <property type="molecule type" value="Genomic_DNA"/>
</dbReference>
<evidence type="ECO:0000313" key="2">
    <source>
        <dbReference type="Proteomes" id="UP001141806"/>
    </source>
</evidence>
<sequence length="178" mass="19853">MRFGDSLAIKHMALIAIEFLTICKFIQEQNYESDEDLFDFLEDCFIEMVCFTLYGLPLTILNEISGNDPSEIGEGRVREAWKFFCKLELLWDTIEWSWPVSFDPKNQANDVHSPAIASVYSISEVEAEASNVIHGNVGNNDSSSIVATAVVATVAVATVSNTDYDNDTIVEIESNEII</sequence>
<dbReference type="OrthoDB" id="10485152at2759"/>